<dbReference type="EMBL" id="LAZR01009367">
    <property type="protein sequence ID" value="KKM73064.1"/>
    <property type="molecule type" value="Genomic_DNA"/>
</dbReference>
<reference evidence="2" key="1">
    <citation type="journal article" date="2015" name="Nature">
        <title>Complex archaea that bridge the gap between prokaryotes and eukaryotes.</title>
        <authorList>
            <person name="Spang A."/>
            <person name="Saw J.H."/>
            <person name="Jorgensen S.L."/>
            <person name="Zaremba-Niedzwiedzka K."/>
            <person name="Martijn J."/>
            <person name="Lind A.E."/>
            <person name="van Eijk R."/>
            <person name="Schleper C."/>
            <person name="Guy L."/>
            <person name="Ettema T.J."/>
        </authorList>
    </citation>
    <scope>NUCLEOTIDE SEQUENCE</scope>
</reference>
<feature type="transmembrane region" description="Helical" evidence="1">
    <location>
        <begin position="6"/>
        <end position="23"/>
    </location>
</feature>
<dbReference type="AlphaFoldDB" id="A0A0F9JTB2"/>
<comment type="caution">
    <text evidence="2">The sequence shown here is derived from an EMBL/GenBank/DDBJ whole genome shotgun (WGS) entry which is preliminary data.</text>
</comment>
<keyword evidence="1" id="KW-0812">Transmembrane</keyword>
<keyword evidence="1" id="KW-1133">Transmembrane helix</keyword>
<keyword evidence="1" id="KW-0472">Membrane</keyword>
<protein>
    <submittedName>
        <fullName evidence="2">Uncharacterized protein</fullName>
    </submittedName>
</protein>
<accession>A0A0F9JTB2</accession>
<evidence type="ECO:0000256" key="1">
    <source>
        <dbReference type="SAM" id="Phobius"/>
    </source>
</evidence>
<name>A0A0F9JTB2_9ZZZZ</name>
<gene>
    <name evidence="2" type="ORF">LCGC14_1414290</name>
</gene>
<sequence length="173" mass="20175">MEIKHYIFGIITGVITSFLAFLIKEWIQNKKAKKLELKKYTILLQSTRNEISFYQGKLNQLSGEINNIINDLQKGNKCIMPSYSLYPDFLEKCKIEINSFFLSSELVKEVGECHFELCHILERFSTEKGDLIKNNPADEFALVNLNGLKILIDDNIHRFSEVISHLDEEIRRF</sequence>
<organism evidence="2">
    <name type="scientific">marine sediment metagenome</name>
    <dbReference type="NCBI Taxonomy" id="412755"/>
    <lineage>
        <taxon>unclassified sequences</taxon>
        <taxon>metagenomes</taxon>
        <taxon>ecological metagenomes</taxon>
    </lineage>
</organism>
<evidence type="ECO:0000313" key="2">
    <source>
        <dbReference type="EMBL" id="KKM73064.1"/>
    </source>
</evidence>
<proteinExistence type="predicted"/>